<evidence type="ECO:0000259" key="6">
    <source>
        <dbReference type="Pfam" id="PF00590"/>
    </source>
</evidence>
<dbReference type="Gene3D" id="3.30.950.10">
    <property type="entry name" value="Methyltransferase, Cobalt-precorrin-4 Transmethylase, Domain 2"/>
    <property type="match status" value="1"/>
</dbReference>
<evidence type="ECO:0000256" key="4">
    <source>
        <dbReference type="ARBA" id="ARBA00022679"/>
    </source>
</evidence>
<dbReference type="Pfam" id="PF00590">
    <property type="entry name" value="TP_methylase"/>
    <property type="match status" value="1"/>
</dbReference>
<evidence type="ECO:0000256" key="2">
    <source>
        <dbReference type="ARBA" id="ARBA00006729"/>
    </source>
</evidence>
<comment type="pathway">
    <text evidence="1">Protein modification; peptidyl-diphthamide biosynthesis.</text>
</comment>
<dbReference type="CDD" id="cd11647">
    <property type="entry name" value="DHP5_DphB"/>
    <property type="match status" value="1"/>
</dbReference>
<keyword evidence="5" id="KW-0949">S-adenosyl-L-methionine</keyword>
<dbReference type="InterPro" id="IPR014777">
    <property type="entry name" value="4pyrrole_Mease_sub1"/>
</dbReference>
<dbReference type="InterPro" id="IPR014776">
    <property type="entry name" value="4pyrrole_Mease_sub2"/>
</dbReference>
<evidence type="ECO:0000256" key="3">
    <source>
        <dbReference type="ARBA" id="ARBA00022603"/>
    </source>
</evidence>
<dbReference type="Gene3D" id="1.20.1270.90">
    <property type="entry name" value="AF1782-like"/>
    <property type="match status" value="1"/>
</dbReference>
<evidence type="ECO:0000313" key="9">
    <source>
        <dbReference type="Proteomes" id="UP000230607"/>
    </source>
</evidence>
<dbReference type="Proteomes" id="UP000230607">
    <property type="component" value="Chromosome 1"/>
</dbReference>
<keyword evidence="4 8" id="KW-0808">Transferase</keyword>
<dbReference type="InterPro" id="IPR023140">
    <property type="entry name" value="DUF357"/>
</dbReference>
<evidence type="ECO:0000256" key="5">
    <source>
        <dbReference type="ARBA" id="ARBA00022691"/>
    </source>
</evidence>
<dbReference type="Gene3D" id="3.40.1010.10">
    <property type="entry name" value="Cobalt-precorrin-4 Transmethylase, Domain 1"/>
    <property type="match status" value="1"/>
</dbReference>
<dbReference type="InterPro" id="IPR036809">
    <property type="entry name" value="AF1782-like_sf"/>
</dbReference>
<proteinExistence type="inferred from homology"/>
<dbReference type="Pfam" id="PF04010">
    <property type="entry name" value="DUF357"/>
    <property type="match status" value="1"/>
</dbReference>
<evidence type="ECO:0000313" key="8">
    <source>
        <dbReference type="EMBL" id="SMH71553.1"/>
    </source>
</evidence>
<feature type="domain" description="DUF357" evidence="7">
    <location>
        <begin position="273"/>
        <end position="336"/>
    </location>
</feature>
<comment type="similarity">
    <text evidence="2">Belongs to the diphthine synthase family.</text>
</comment>
<gene>
    <name evidence="8" type="primary">dph</name>
    <name evidence="8" type="ORF">NCS_11365</name>
</gene>
<dbReference type="OrthoDB" id="39139at2157"/>
<feature type="domain" description="Tetrapyrrole methylase" evidence="6">
    <location>
        <begin position="1"/>
        <end position="218"/>
    </location>
</feature>
<organism evidence="8 9">
    <name type="scientific">Candidatus Nitrosotalea okcheonensis</name>
    <dbReference type="NCBI Taxonomy" id="1903276"/>
    <lineage>
        <taxon>Archaea</taxon>
        <taxon>Nitrososphaerota</taxon>
        <taxon>Nitrososphaeria</taxon>
        <taxon>Nitrosotaleales</taxon>
        <taxon>Nitrosotaleaceae</taxon>
        <taxon>Nitrosotalea</taxon>
    </lineage>
</organism>
<dbReference type="AlphaFoldDB" id="A0A2H1FFL3"/>
<dbReference type="InterPro" id="IPR000878">
    <property type="entry name" value="4pyrrol_Mease"/>
</dbReference>
<dbReference type="InterPro" id="IPR035996">
    <property type="entry name" value="4pyrrol_Methylase_sf"/>
</dbReference>
<dbReference type="EMBL" id="LT841358">
    <property type="protein sequence ID" value="SMH71553.1"/>
    <property type="molecule type" value="Genomic_DNA"/>
</dbReference>
<protein>
    <submittedName>
        <fullName evidence="8">Diphthine synthase</fullName>
        <ecNumber evidence="8">2.1.1.98</ecNumber>
    </submittedName>
</protein>
<evidence type="ECO:0000259" key="7">
    <source>
        <dbReference type="Pfam" id="PF04010"/>
    </source>
</evidence>
<dbReference type="EC" id="2.1.1.98" evidence="8"/>
<keyword evidence="9" id="KW-1185">Reference proteome</keyword>
<sequence length="348" mass="38773">MLWFVGLGISGLDGTSVNAIQVLKKADMTFFENFTSPIGKSEVLKIKKLVKGKLTIAPRWMVEDGKAILALAKKKNVVLLAYGDPYVATTHLELRTRAEKDKIKTKTIHNASAITSLIGECGLHHYKIGRPVTIMRETPSLTTVYHTIYENMIKGSHSLLILEFDNSSNFFMNPKDALYSLLETEKGQKRNVIDQSTFAIVASRIGAKNQKIISGKLLTLVKADFGKPPHTIIIPGKLHFTESDAIKIFSQCLDEPFDNSSKIQKISDQMLSKYIPKARKALEEVVKMFKNDTSLGPVIENAQLYIDDAEKFQKDGQEELAVLSIGYAEGLMDALRLSRGIDPWTQSL</sequence>
<dbReference type="GO" id="GO:0032259">
    <property type="term" value="P:methylation"/>
    <property type="evidence" value="ECO:0007669"/>
    <property type="project" value="UniProtKB-KW"/>
</dbReference>
<dbReference type="InterPro" id="IPR004551">
    <property type="entry name" value="Dphthn_synthase"/>
</dbReference>
<name>A0A2H1FFL3_9ARCH</name>
<dbReference type="PANTHER" id="PTHR10882">
    <property type="entry name" value="DIPHTHINE SYNTHASE"/>
    <property type="match status" value="1"/>
</dbReference>
<keyword evidence="3 8" id="KW-0489">Methyltransferase</keyword>
<dbReference type="PANTHER" id="PTHR10882:SF0">
    <property type="entry name" value="DIPHTHINE METHYL ESTER SYNTHASE"/>
    <property type="match status" value="1"/>
</dbReference>
<dbReference type="GO" id="GO:0004164">
    <property type="term" value="F:diphthine synthase activity"/>
    <property type="evidence" value="ECO:0007669"/>
    <property type="project" value="UniProtKB-EC"/>
</dbReference>
<evidence type="ECO:0000256" key="1">
    <source>
        <dbReference type="ARBA" id="ARBA00005156"/>
    </source>
</evidence>
<dbReference type="NCBIfam" id="TIGR00522">
    <property type="entry name" value="dph5"/>
    <property type="match status" value="1"/>
</dbReference>
<dbReference type="SUPFAM" id="SSF158372">
    <property type="entry name" value="AF1782-like"/>
    <property type="match status" value="1"/>
</dbReference>
<dbReference type="SUPFAM" id="SSF53790">
    <property type="entry name" value="Tetrapyrrole methylase"/>
    <property type="match status" value="1"/>
</dbReference>
<accession>A0A2H1FFL3</accession>
<dbReference type="RefSeq" id="WP_157927500.1">
    <property type="nucleotide sequence ID" value="NZ_LT841358.1"/>
</dbReference>
<dbReference type="UniPathway" id="UPA00559"/>
<reference evidence="9" key="1">
    <citation type="submission" date="2017-03" db="EMBL/GenBank/DDBJ databases">
        <authorList>
            <person name="Herbold C."/>
        </authorList>
    </citation>
    <scope>NUCLEOTIDE SEQUENCE [LARGE SCALE GENOMIC DNA]</scope>
</reference>
<dbReference type="GO" id="GO:0017183">
    <property type="term" value="P:protein histidyl modification to diphthamide"/>
    <property type="evidence" value="ECO:0007669"/>
    <property type="project" value="UniProtKB-UniPathway"/>
</dbReference>